<reference evidence="2 3" key="1">
    <citation type="submission" date="2015-10" db="EMBL/GenBank/DDBJ databases">
        <title>Draft genome sequence of Streptomyces sp. RV15, isolated from a marine sponge.</title>
        <authorList>
            <person name="Ruckert C."/>
            <person name="Abdelmohsen U.R."/>
            <person name="Winkler A."/>
            <person name="Hentschel U."/>
            <person name="Kalinowski J."/>
            <person name="Kampfer P."/>
            <person name="Glaeser S."/>
        </authorList>
    </citation>
    <scope>NUCLEOTIDE SEQUENCE [LARGE SCALE GENOMIC DNA]</scope>
    <source>
        <strain evidence="2 3">RV15</strain>
    </source>
</reference>
<dbReference type="AlphaFoldDB" id="A0A101V0M6"/>
<dbReference type="Gene3D" id="1.10.101.10">
    <property type="entry name" value="PGBD-like superfamily/PGBD"/>
    <property type="match status" value="1"/>
</dbReference>
<dbReference type="Proteomes" id="UP000053260">
    <property type="component" value="Unassembled WGS sequence"/>
</dbReference>
<feature type="domain" description="Peptidoglycan binding-like" evidence="1">
    <location>
        <begin position="26"/>
        <end position="74"/>
    </location>
</feature>
<evidence type="ECO:0000259" key="1">
    <source>
        <dbReference type="Pfam" id="PF01471"/>
    </source>
</evidence>
<gene>
    <name evidence="2" type="ORF">AQJ91_14965</name>
</gene>
<comment type="caution">
    <text evidence="2">The sequence shown here is derived from an EMBL/GenBank/DDBJ whole genome shotgun (WGS) entry which is preliminary data.</text>
</comment>
<protein>
    <recommendedName>
        <fullName evidence="1">Peptidoglycan binding-like domain-containing protein</fullName>
    </recommendedName>
</protein>
<name>A0A101V0M6_9ACTN</name>
<dbReference type="SUPFAM" id="SSF47090">
    <property type="entry name" value="PGBD-like"/>
    <property type="match status" value="1"/>
</dbReference>
<dbReference type="InterPro" id="IPR036366">
    <property type="entry name" value="PGBDSf"/>
</dbReference>
<sequence length="128" mass="14082">MYNDWTDEGVVNVEVHRYSNATCLWQAILWANGHLSKSGIDGVFGDQTDAATRAFQRARGLSPDGSAGRQSWTAAGGISHTVDTSDWVNGMYSGWEGAFSVRRSNAGNYQFNFGNGWQWASYNSRTCS</sequence>
<keyword evidence="3" id="KW-1185">Reference proteome</keyword>
<dbReference type="InterPro" id="IPR002477">
    <property type="entry name" value="Peptidoglycan-bd-like"/>
</dbReference>
<dbReference type="InterPro" id="IPR036365">
    <property type="entry name" value="PGBD-like_sf"/>
</dbReference>
<accession>A0A101V0M6</accession>
<evidence type="ECO:0000313" key="2">
    <source>
        <dbReference type="EMBL" id="KUO20336.1"/>
    </source>
</evidence>
<evidence type="ECO:0000313" key="3">
    <source>
        <dbReference type="Proteomes" id="UP000053260"/>
    </source>
</evidence>
<proteinExistence type="predicted"/>
<organism evidence="2 3">
    <name type="scientific">Streptomyces dysideae</name>
    <dbReference type="NCBI Taxonomy" id="909626"/>
    <lineage>
        <taxon>Bacteria</taxon>
        <taxon>Bacillati</taxon>
        <taxon>Actinomycetota</taxon>
        <taxon>Actinomycetes</taxon>
        <taxon>Kitasatosporales</taxon>
        <taxon>Streptomycetaceae</taxon>
        <taxon>Streptomyces</taxon>
    </lineage>
</organism>
<dbReference type="Pfam" id="PF01471">
    <property type="entry name" value="PG_binding_1"/>
    <property type="match status" value="1"/>
</dbReference>
<dbReference type="EMBL" id="LMXB01000039">
    <property type="protein sequence ID" value="KUO20336.1"/>
    <property type="molecule type" value="Genomic_DNA"/>
</dbReference>